<dbReference type="GO" id="GO:0015423">
    <property type="term" value="F:ABC-type maltose transporter activity"/>
    <property type="evidence" value="ECO:0007669"/>
    <property type="project" value="TreeGrafter"/>
</dbReference>
<dbReference type="Gene3D" id="3.40.50.300">
    <property type="entry name" value="P-loop containing nucleotide triphosphate hydrolases"/>
    <property type="match status" value="1"/>
</dbReference>
<dbReference type="InterPro" id="IPR027417">
    <property type="entry name" value="P-loop_NTPase"/>
</dbReference>
<dbReference type="Gene3D" id="2.40.50.100">
    <property type="match status" value="1"/>
</dbReference>
<dbReference type="PANTHER" id="PTHR43875:SF3">
    <property type="entry name" value="MALTOSE_MALTODEXTRIN IMPORT ATP-BINDING PROTEIN MALK"/>
    <property type="match status" value="1"/>
</dbReference>
<dbReference type="SUPFAM" id="SSF52540">
    <property type="entry name" value="P-loop containing nucleoside triphosphate hydrolases"/>
    <property type="match status" value="1"/>
</dbReference>
<comment type="caution">
    <text evidence="6">The sequence shown here is derived from an EMBL/GenBank/DDBJ whole genome shotgun (WGS) entry which is preliminary data.</text>
</comment>
<dbReference type="InterPro" id="IPR003439">
    <property type="entry name" value="ABC_transporter-like_ATP-bd"/>
</dbReference>
<dbReference type="Proteomes" id="UP000249135">
    <property type="component" value="Unassembled WGS sequence"/>
</dbReference>
<dbReference type="SMART" id="SM00382">
    <property type="entry name" value="AAA"/>
    <property type="match status" value="1"/>
</dbReference>
<keyword evidence="3" id="KW-0547">Nucleotide-binding</keyword>
<keyword evidence="2" id="KW-0472">Membrane</keyword>
<protein>
    <submittedName>
        <fullName evidence="6">ABC transporter ATP-binding protein</fullName>
    </submittedName>
</protein>
<accession>A0A2W5QHW0</accession>
<dbReference type="Pfam" id="PF00005">
    <property type="entry name" value="ABC_tran"/>
    <property type="match status" value="1"/>
</dbReference>
<dbReference type="GO" id="GO:0005524">
    <property type="term" value="F:ATP binding"/>
    <property type="evidence" value="ECO:0007669"/>
    <property type="project" value="UniProtKB-KW"/>
</dbReference>
<dbReference type="InterPro" id="IPR012340">
    <property type="entry name" value="NA-bd_OB-fold"/>
</dbReference>
<dbReference type="Pfam" id="PF08402">
    <property type="entry name" value="TOBE_2"/>
    <property type="match status" value="1"/>
</dbReference>
<organism evidence="6 7">
    <name type="scientific">Variovorax paradoxus</name>
    <dbReference type="NCBI Taxonomy" id="34073"/>
    <lineage>
        <taxon>Bacteria</taxon>
        <taxon>Pseudomonadati</taxon>
        <taxon>Pseudomonadota</taxon>
        <taxon>Betaproteobacteria</taxon>
        <taxon>Burkholderiales</taxon>
        <taxon>Comamonadaceae</taxon>
        <taxon>Variovorax</taxon>
    </lineage>
</organism>
<keyword evidence="1" id="KW-0813">Transport</keyword>
<dbReference type="CDD" id="cd03301">
    <property type="entry name" value="ABC_MalK_N"/>
    <property type="match status" value="1"/>
</dbReference>
<evidence type="ECO:0000256" key="1">
    <source>
        <dbReference type="ARBA" id="ARBA00022448"/>
    </source>
</evidence>
<dbReference type="InterPro" id="IPR008995">
    <property type="entry name" value="Mo/tungstate-bd_C_term_dom"/>
</dbReference>
<dbReference type="GO" id="GO:1990060">
    <property type="term" value="C:maltose transport complex"/>
    <property type="evidence" value="ECO:0007669"/>
    <property type="project" value="TreeGrafter"/>
</dbReference>
<dbReference type="InterPro" id="IPR047641">
    <property type="entry name" value="ABC_transpr_MalK/UgpC-like"/>
</dbReference>
<sequence>MADITLNNIDKSYGNVAVIKNFGLQVEAGEFLVFLGPSGCGKSTLLRMIAGLEPVTGGEIRIGGKDVTHLPPGSRGIAMVFQHYALYPHMTVYDNMAFGLRNIGEDAKEIDRRVNEAARMLELTHLLQRKPSDMSGGQRQRVAIGRAVVKEPQAFLFDEPLSNLDAALRGRTRVELAQLHHRLGSTMVFVTHDQVEAMTLATRIVVMNAGRVEQVDRPMDIYRRPATRFVAGFIGAPAMNFLEVERAPSGQEYAMVRLPDGSLLQTQVPTDRLPADGKLELGIRPEAFELCAPDAEGAQAGVVEVLERLGDQTHVHVALRTGGLVVARTVRDMDLAIGAPVALDIDASKVHLFDASGKGHHAAGA</sequence>
<evidence type="ECO:0000256" key="3">
    <source>
        <dbReference type="ARBA" id="ARBA00022741"/>
    </source>
</evidence>
<dbReference type="NCBIfam" id="NF008653">
    <property type="entry name" value="PRK11650.1"/>
    <property type="match status" value="1"/>
</dbReference>
<dbReference type="GO" id="GO:0016887">
    <property type="term" value="F:ATP hydrolysis activity"/>
    <property type="evidence" value="ECO:0007669"/>
    <property type="project" value="InterPro"/>
</dbReference>
<dbReference type="AlphaFoldDB" id="A0A2W5QHW0"/>
<dbReference type="PROSITE" id="PS50893">
    <property type="entry name" value="ABC_TRANSPORTER_2"/>
    <property type="match status" value="1"/>
</dbReference>
<dbReference type="EMBL" id="QFPP01000004">
    <property type="protein sequence ID" value="PZQ78171.1"/>
    <property type="molecule type" value="Genomic_DNA"/>
</dbReference>
<feature type="domain" description="ABC transporter" evidence="5">
    <location>
        <begin position="4"/>
        <end position="234"/>
    </location>
</feature>
<dbReference type="Gene3D" id="2.40.50.140">
    <property type="entry name" value="Nucleic acid-binding proteins"/>
    <property type="match status" value="1"/>
</dbReference>
<dbReference type="InterPro" id="IPR013611">
    <property type="entry name" value="Transp-assoc_OB_typ2"/>
</dbReference>
<dbReference type="PANTHER" id="PTHR43875">
    <property type="entry name" value="MALTODEXTRIN IMPORT ATP-BINDING PROTEIN MSMX"/>
    <property type="match status" value="1"/>
</dbReference>
<evidence type="ECO:0000256" key="4">
    <source>
        <dbReference type="ARBA" id="ARBA00022840"/>
    </source>
</evidence>
<evidence type="ECO:0000313" key="6">
    <source>
        <dbReference type="EMBL" id="PZQ78171.1"/>
    </source>
</evidence>
<name>A0A2W5QHW0_VARPD</name>
<proteinExistence type="predicted"/>
<dbReference type="PROSITE" id="PS00211">
    <property type="entry name" value="ABC_TRANSPORTER_1"/>
    <property type="match status" value="1"/>
</dbReference>
<dbReference type="GO" id="GO:0055052">
    <property type="term" value="C:ATP-binding cassette (ABC) transporter complex, substrate-binding subunit-containing"/>
    <property type="evidence" value="ECO:0007669"/>
    <property type="project" value="TreeGrafter"/>
</dbReference>
<gene>
    <name evidence="6" type="ORF">DI563_01080</name>
</gene>
<evidence type="ECO:0000256" key="2">
    <source>
        <dbReference type="ARBA" id="ARBA00022475"/>
    </source>
</evidence>
<reference evidence="6 7" key="1">
    <citation type="submission" date="2017-08" db="EMBL/GenBank/DDBJ databases">
        <title>Infants hospitalized years apart are colonized by the same room-sourced microbial strains.</title>
        <authorList>
            <person name="Brooks B."/>
            <person name="Olm M.R."/>
            <person name="Firek B.A."/>
            <person name="Baker R."/>
            <person name="Thomas B.C."/>
            <person name="Morowitz M.J."/>
            <person name="Banfield J.F."/>
        </authorList>
    </citation>
    <scope>NUCLEOTIDE SEQUENCE [LARGE SCALE GENOMIC DNA]</scope>
    <source>
        <strain evidence="6">S2_005_003_R2_41</strain>
    </source>
</reference>
<dbReference type="SUPFAM" id="SSF50331">
    <property type="entry name" value="MOP-like"/>
    <property type="match status" value="1"/>
</dbReference>
<dbReference type="InterPro" id="IPR003593">
    <property type="entry name" value="AAA+_ATPase"/>
</dbReference>
<dbReference type="InterPro" id="IPR015855">
    <property type="entry name" value="ABC_transpr_MalK-like"/>
</dbReference>
<dbReference type="InterPro" id="IPR017871">
    <property type="entry name" value="ABC_transporter-like_CS"/>
</dbReference>
<evidence type="ECO:0000313" key="7">
    <source>
        <dbReference type="Proteomes" id="UP000249135"/>
    </source>
</evidence>
<keyword evidence="4 6" id="KW-0067">ATP-binding</keyword>
<dbReference type="FunFam" id="3.40.50.300:FF:000042">
    <property type="entry name" value="Maltose/maltodextrin ABC transporter, ATP-binding protein"/>
    <property type="match status" value="1"/>
</dbReference>
<evidence type="ECO:0000259" key="5">
    <source>
        <dbReference type="PROSITE" id="PS50893"/>
    </source>
</evidence>
<keyword evidence="2" id="KW-1003">Cell membrane</keyword>